<dbReference type="Gene3D" id="3.50.50.60">
    <property type="entry name" value="FAD/NAD(P)-binding domain"/>
    <property type="match status" value="1"/>
</dbReference>
<organism evidence="2 3">
    <name type="scientific">Nocardia uniformis</name>
    <dbReference type="NCBI Taxonomy" id="53432"/>
    <lineage>
        <taxon>Bacteria</taxon>
        <taxon>Bacillati</taxon>
        <taxon>Actinomycetota</taxon>
        <taxon>Actinomycetes</taxon>
        <taxon>Mycobacteriales</taxon>
        <taxon>Nocardiaceae</taxon>
        <taxon>Nocardia</taxon>
    </lineage>
</organism>
<evidence type="ECO:0000313" key="2">
    <source>
        <dbReference type="EMBL" id="NNH68302.1"/>
    </source>
</evidence>
<dbReference type="EMBL" id="JABELX010000001">
    <property type="protein sequence ID" value="NNH68302.1"/>
    <property type="molecule type" value="Genomic_DNA"/>
</dbReference>
<dbReference type="Pfam" id="PF13450">
    <property type="entry name" value="NAD_binding_8"/>
    <property type="match status" value="1"/>
</dbReference>
<keyword evidence="3" id="KW-1185">Reference proteome</keyword>
<evidence type="ECO:0000313" key="3">
    <source>
        <dbReference type="Proteomes" id="UP000586827"/>
    </source>
</evidence>
<reference evidence="2 3" key="1">
    <citation type="submission" date="2020-05" db="EMBL/GenBank/DDBJ databases">
        <title>MicrobeNet Type strains.</title>
        <authorList>
            <person name="Nicholson A.C."/>
        </authorList>
    </citation>
    <scope>NUCLEOTIDE SEQUENCE [LARGE SCALE GENOMIC DNA]</scope>
    <source>
        <strain evidence="2 3">JCM 3224</strain>
    </source>
</reference>
<sequence>MDRHRVRLLPASWRWRSAVHGRTRPRADRCGMAAAIELQRLGIDDFVVLERRDDVGGTWRDNTYPGVAVDIPSFTYSSRFAQNPHWSRIFAPGAELQKYAHDIADRHRLRRHLRLGTEVRAAEFDESHHLRRLTLADGDSVTEALSATTGQTPPLARNPQRAATATTIPPQTEPAPGIV</sequence>
<dbReference type="Proteomes" id="UP000586827">
    <property type="component" value="Unassembled WGS sequence"/>
</dbReference>
<feature type="region of interest" description="Disordered" evidence="1">
    <location>
        <begin position="145"/>
        <end position="179"/>
    </location>
</feature>
<protein>
    <submittedName>
        <fullName evidence="2">NAD(P)-binding protein</fullName>
    </submittedName>
</protein>
<name>A0A849BNM1_9NOCA</name>
<dbReference type="InterPro" id="IPR051209">
    <property type="entry name" value="FAD-bind_Monooxygenase_sf"/>
</dbReference>
<evidence type="ECO:0000256" key="1">
    <source>
        <dbReference type="SAM" id="MobiDB-lite"/>
    </source>
</evidence>
<comment type="caution">
    <text evidence="2">The sequence shown here is derived from an EMBL/GenBank/DDBJ whole genome shotgun (WGS) entry which is preliminary data.</text>
</comment>
<accession>A0A849BNM1</accession>
<gene>
    <name evidence="2" type="ORF">HLB23_00125</name>
</gene>
<dbReference type="PANTHER" id="PTHR42877:SF4">
    <property type="entry name" value="FAD_NAD(P)-BINDING DOMAIN-CONTAINING PROTEIN-RELATED"/>
    <property type="match status" value="1"/>
</dbReference>
<dbReference type="PANTHER" id="PTHR42877">
    <property type="entry name" value="L-ORNITHINE N(5)-MONOOXYGENASE-RELATED"/>
    <property type="match status" value="1"/>
</dbReference>
<dbReference type="SUPFAM" id="SSF51905">
    <property type="entry name" value="FAD/NAD(P)-binding domain"/>
    <property type="match status" value="1"/>
</dbReference>
<feature type="compositionally biased region" description="Polar residues" evidence="1">
    <location>
        <begin position="161"/>
        <end position="170"/>
    </location>
</feature>
<dbReference type="InterPro" id="IPR036188">
    <property type="entry name" value="FAD/NAD-bd_sf"/>
</dbReference>
<dbReference type="AlphaFoldDB" id="A0A849BNM1"/>
<proteinExistence type="predicted"/>